<keyword evidence="3" id="KW-0808">Transferase</keyword>
<accession>A0ABQ9EVY0</accession>
<evidence type="ECO:0000256" key="3">
    <source>
        <dbReference type="ARBA" id="ARBA00022679"/>
    </source>
</evidence>
<keyword evidence="5" id="KW-0418">Kinase</keyword>
<keyword evidence="4 7" id="KW-0547">Nucleotide-binding</keyword>
<feature type="region of interest" description="Disordered" evidence="8">
    <location>
        <begin position="618"/>
        <end position="686"/>
    </location>
</feature>
<evidence type="ECO:0000313" key="11">
    <source>
        <dbReference type="EMBL" id="KAJ8309322.1"/>
    </source>
</evidence>
<feature type="domain" description="Protein kinase" evidence="9">
    <location>
        <begin position="342"/>
        <end position="570"/>
    </location>
</feature>
<dbReference type="InterPro" id="IPR008271">
    <property type="entry name" value="Ser/Thr_kinase_AS"/>
</dbReference>
<feature type="domain" description="Protein kinase" evidence="9">
    <location>
        <begin position="15"/>
        <end position="261"/>
    </location>
</feature>
<dbReference type="Pfam" id="PF00069">
    <property type="entry name" value="Pkinase"/>
    <property type="match status" value="2"/>
</dbReference>
<feature type="binding site" evidence="7">
    <location>
        <position position="371"/>
    </location>
    <ligand>
        <name>ATP</name>
        <dbReference type="ChEBI" id="CHEBI:30616"/>
    </ligand>
</feature>
<dbReference type="SUPFAM" id="SSF56112">
    <property type="entry name" value="Protein kinase-like (PK-like)"/>
    <property type="match status" value="2"/>
</dbReference>
<evidence type="ECO:0000259" key="10">
    <source>
        <dbReference type="PROSITE" id="PS51285"/>
    </source>
</evidence>
<dbReference type="Gene3D" id="1.10.510.10">
    <property type="entry name" value="Transferase(Phosphotransferase) domain 1"/>
    <property type="match status" value="2"/>
</dbReference>
<evidence type="ECO:0000256" key="6">
    <source>
        <dbReference type="ARBA" id="ARBA00022840"/>
    </source>
</evidence>
<evidence type="ECO:0000256" key="7">
    <source>
        <dbReference type="PROSITE-ProRule" id="PRU10141"/>
    </source>
</evidence>
<keyword evidence="6 7" id="KW-0067">ATP-binding</keyword>
<evidence type="ECO:0000256" key="5">
    <source>
        <dbReference type="ARBA" id="ARBA00022777"/>
    </source>
</evidence>
<protein>
    <recommendedName>
        <fullName evidence="13">Ribosomal protein S6 kinase</fullName>
    </recommendedName>
</protein>
<feature type="region of interest" description="Disordered" evidence="8">
    <location>
        <begin position="733"/>
        <end position="758"/>
    </location>
</feature>
<dbReference type="InterPro" id="IPR017441">
    <property type="entry name" value="Protein_kinase_ATP_BS"/>
</dbReference>
<evidence type="ECO:0008006" key="13">
    <source>
        <dbReference type="Google" id="ProtNLM"/>
    </source>
</evidence>
<dbReference type="Gene3D" id="3.30.200.20">
    <property type="entry name" value="Phosphorylase Kinase, domain 1"/>
    <property type="match status" value="2"/>
</dbReference>
<feature type="compositionally biased region" description="Low complexity" evidence="8">
    <location>
        <begin position="742"/>
        <end position="758"/>
    </location>
</feature>
<gene>
    <name evidence="11" type="ORF">KUTeg_014196</name>
</gene>
<name>A0ABQ9EVY0_TEGGR</name>
<dbReference type="InterPro" id="IPR000719">
    <property type="entry name" value="Prot_kinase_dom"/>
</dbReference>
<evidence type="ECO:0000256" key="4">
    <source>
        <dbReference type="ARBA" id="ARBA00022741"/>
    </source>
</evidence>
<dbReference type="InterPro" id="IPR011009">
    <property type="entry name" value="Kinase-like_dom_sf"/>
</dbReference>
<proteinExistence type="predicted"/>
<dbReference type="InterPro" id="IPR000961">
    <property type="entry name" value="AGC-kinase_C"/>
</dbReference>
<evidence type="ECO:0000259" key="9">
    <source>
        <dbReference type="PROSITE" id="PS50011"/>
    </source>
</evidence>
<dbReference type="SMART" id="SM00133">
    <property type="entry name" value="S_TK_X"/>
    <property type="match status" value="1"/>
</dbReference>
<dbReference type="EMBL" id="JARBDR010000657">
    <property type="protein sequence ID" value="KAJ8309322.1"/>
    <property type="molecule type" value="Genomic_DNA"/>
</dbReference>
<evidence type="ECO:0000256" key="1">
    <source>
        <dbReference type="ARBA" id="ARBA00022527"/>
    </source>
</evidence>
<feature type="domain" description="AGC-kinase C-terminal" evidence="10">
    <location>
        <begin position="262"/>
        <end position="330"/>
    </location>
</feature>
<evidence type="ECO:0000256" key="2">
    <source>
        <dbReference type="ARBA" id="ARBA00022553"/>
    </source>
</evidence>
<dbReference type="PROSITE" id="PS00107">
    <property type="entry name" value="PROTEIN_KINASE_ATP"/>
    <property type="match status" value="1"/>
</dbReference>
<dbReference type="PANTHER" id="PTHR24351">
    <property type="entry name" value="RIBOSOMAL PROTEIN S6 KINASE"/>
    <property type="match status" value="1"/>
</dbReference>
<feature type="compositionally biased region" description="Polar residues" evidence="8">
    <location>
        <begin position="671"/>
        <end position="682"/>
    </location>
</feature>
<keyword evidence="1" id="KW-0723">Serine/threonine-protein kinase</keyword>
<organism evidence="11 12">
    <name type="scientific">Tegillarca granosa</name>
    <name type="common">Malaysian cockle</name>
    <name type="synonym">Anadara granosa</name>
    <dbReference type="NCBI Taxonomy" id="220873"/>
    <lineage>
        <taxon>Eukaryota</taxon>
        <taxon>Metazoa</taxon>
        <taxon>Spiralia</taxon>
        <taxon>Lophotrochozoa</taxon>
        <taxon>Mollusca</taxon>
        <taxon>Bivalvia</taxon>
        <taxon>Autobranchia</taxon>
        <taxon>Pteriomorphia</taxon>
        <taxon>Arcoida</taxon>
        <taxon>Arcoidea</taxon>
        <taxon>Arcidae</taxon>
        <taxon>Tegillarca</taxon>
    </lineage>
</organism>
<dbReference type="Proteomes" id="UP001217089">
    <property type="component" value="Unassembled WGS sequence"/>
</dbReference>
<dbReference type="InterPro" id="IPR017892">
    <property type="entry name" value="Pkinase_C"/>
</dbReference>
<comment type="caution">
    <text evidence="11">The sequence shown here is derived from an EMBL/GenBank/DDBJ whole genome shotgun (WGS) entry which is preliminary data.</text>
</comment>
<dbReference type="PROSITE" id="PS50011">
    <property type="entry name" value="PROTEIN_KINASE_DOM"/>
    <property type="match status" value="2"/>
</dbReference>
<dbReference type="PROSITE" id="PS00108">
    <property type="entry name" value="PROTEIN_KINASE_ST"/>
    <property type="match status" value="1"/>
</dbReference>
<sequence length="842" mass="94287">MMADSVPEGASSEDPNTVTHELVNAYGKVFLVRKVGGADNGKLYAMKVLKKAAIVQKTKTTEHTKTERQVLEAIRQSPFLVTLHYAFQTDAKLHLILGELFTHLNLHEHFKEKELGIIYRDIKLENILLDSSGHIVLTDFGLSKEFLTTDKLHRTYSFCGTIEYMAPEVVEGGGSGHDFAVDWWSLGVLTYELLTGASPFTVEGEKNTQSEISRRILKANPPMPHEFSSEARDFIQKLLTKNPRKRLGANGADEVKKHRFFKGINMDDLALKKVPAPFVPKIDHELDVRNFAEEFTTMSATDSPAIIPMDAEKMFRGYSYVAPSVIFSENTNSPFFQRFELDMKEKPLGDGSFSICRKCRERHTNKSYAVKIVSRKINRDREVQLLKHCQGPNIVKLIDVFHDELHTYIVMELLKGGELLDRIRKKKNFTEPEASEIMKKLVKAVDSMHRKGVNLLFEDDSDGAEIKIVDFGFARLKPEKQPLNTPCFTLPYAAPEVLKQAMPSSRDGYDEACDLWSLGVILRIKVGQFDFSGPEWTDVSQPAQDLIQGLLTVDPKKRLTMDDLKRNEWLRGNNTQVYSVTPLRTPGILSDNNNDLHDRLNATMDAFHKATRDGFRLQEVTNAPLAKRRKKMKNSVERHSSSSDSSNSSGGSGGMNSSGGSGSLNTVGNSLTIPQTSTTNQHVAPVRNLSNISTTSNTSSKSSQGSVCSTGFLPQIENETFVDLDCSGHFTVSSDQTDTQPSSITIRSSSGESDSINDSQLFLSSRGKKRKHSSEVFKQYHNDVFIVFIYNVYIDICHTSKTSVHGTSVIDFGLSFDEQILSCLLYESCYVKSLLWLMLPRA</sequence>
<dbReference type="SMART" id="SM00220">
    <property type="entry name" value="S_TKc"/>
    <property type="match status" value="2"/>
</dbReference>
<keyword evidence="2" id="KW-0597">Phosphoprotein</keyword>
<dbReference type="PROSITE" id="PS51285">
    <property type="entry name" value="AGC_KINASE_CTER"/>
    <property type="match status" value="1"/>
</dbReference>
<reference evidence="11 12" key="1">
    <citation type="submission" date="2022-12" db="EMBL/GenBank/DDBJ databases">
        <title>Chromosome-level genome of Tegillarca granosa.</title>
        <authorList>
            <person name="Kim J."/>
        </authorList>
    </citation>
    <scope>NUCLEOTIDE SEQUENCE [LARGE SCALE GENOMIC DNA]</scope>
    <source>
        <strain evidence="11">Teg-2019</strain>
        <tissue evidence="11">Adductor muscle</tissue>
    </source>
</reference>
<keyword evidence="12" id="KW-1185">Reference proteome</keyword>
<dbReference type="Pfam" id="PF00433">
    <property type="entry name" value="Pkinase_C"/>
    <property type="match status" value="1"/>
</dbReference>
<evidence type="ECO:0000256" key="8">
    <source>
        <dbReference type="SAM" id="MobiDB-lite"/>
    </source>
</evidence>
<evidence type="ECO:0000313" key="12">
    <source>
        <dbReference type="Proteomes" id="UP001217089"/>
    </source>
</evidence>
<feature type="compositionally biased region" description="Gly residues" evidence="8">
    <location>
        <begin position="650"/>
        <end position="662"/>
    </location>
</feature>